<dbReference type="AlphaFoldDB" id="A0AAE3G1B0"/>
<evidence type="ECO:0000259" key="1">
    <source>
        <dbReference type="Pfam" id="PF13649"/>
    </source>
</evidence>
<dbReference type="InterPro" id="IPR029063">
    <property type="entry name" value="SAM-dependent_MTases_sf"/>
</dbReference>
<proteinExistence type="predicted"/>
<dbReference type="EMBL" id="JALJXV010000002">
    <property type="protein sequence ID" value="MCP1673704.1"/>
    <property type="molecule type" value="Genomic_DNA"/>
</dbReference>
<feature type="domain" description="Methyltransferase" evidence="1">
    <location>
        <begin position="48"/>
        <end position="142"/>
    </location>
</feature>
<keyword evidence="3" id="KW-1185">Reference proteome</keyword>
<dbReference type="SUPFAM" id="SSF53335">
    <property type="entry name" value="S-adenosyl-L-methionine-dependent methyltransferases"/>
    <property type="match status" value="1"/>
</dbReference>
<dbReference type="Gene3D" id="3.40.50.150">
    <property type="entry name" value="Vaccinia Virus protein VP39"/>
    <property type="match status" value="1"/>
</dbReference>
<dbReference type="Proteomes" id="UP001205843">
    <property type="component" value="Unassembled WGS sequence"/>
</dbReference>
<protein>
    <submittedName>
        <fullName evidence="2">Ubiquinone/menaquinone biosynthesis C-methylase UbiE</fullName>
    </submittedName>
</protein>
<comment type="caution">
    <text evidence="2">The sequence shown here is derived from an EMBL/GenBank/DDBJ whole genome shotgun (WGS) entry which is preliminary data.</text>
</comment>
<name>A0AAE3G1B0_9GAMM</name>
<evidence type="ECO:0000313" key="3">
    <source>
        <dbReference type="Proteomes" id="UP001205843"/>
    </source>
</evidence>
<dbReference type="Pfam" id="PF13649">
    <property type="entry name" value="Methyltransf_25"/>
    <property type="match status" value="1"/>
</dbReference>
<dbReference type="GO" id="GO:0008168">
    <property type="term" value="F:methyltransferase activity"/>
    <property type="evidence" value="ECO:0007669"/>
    <property type="project" value="TreeGrafter"/>
</dbReference>
<reference evidence="2" key="1">
    <citation type="submission" date="2022-03" db="EMBL/GenBank/DDBJ databases">
        <title>Genomic Encyclopedia of Type Strains, Phase III (KMG-III): the genomes of soil and plant-associated and newly described type strains.</title>
        <authorList>
            <person name="Whitman W."/>
        </authorList>
    </citation>
    <scope>NUCLEOTIDE SEQUENCE</scope>
    <source>
        <strain evidence="2">ANL 6-2</strain>
    </source>
</reference>
<dbReference type="PANTHER" id="PTHR43591:SF24">
    <property type="entry name" value="2-METHOXY-6-POLYPRENYL-1,4-BENZOQUINOL METHYLASE, MITOCHONDRIAL"/>
    <property type="match status" value="1"/>
</dbReference>
<dbReference type="CDD" id="cd02440">
    <property type="entry name" value="AdoMet_MTases"/>
    <property type="match status" value="1"/>
</dbReference>
<evidence type="ECO:0000313" key="2">
    <source>
        <dbReference type="EMBL" id="MCP1673704.1"/>
    </source>
</evidence>
<dbReference type="InterPro" id="IPR041698">
    <property type="entry name" value="Methyltransf_25"/>
</dbReference>
<gene>
    <name evidence="2" type="ORF">J2T57_000803</name>
</gene>
<sequence>MMLRTPEPELMDDDRQAQAYAAADFDEPNEQFLSLWLLHFGEPHGRLLDVGCGPGDIMLRFARRWPALQIVGLDGAEAMLQHGRAALAQAPALAGRVSFIRDSVPGAALPDSAFDGLISNSLLHHLHEPTGFWDMLRRVGRPAAPVLVMDLFRPESPEDAAAIVDRYAVGEPEVLRTDFYNSLLAAFTPEEVSGQLAAAGLGDFTVERVSDRHMLVHGRLPG</sequence>
<organism evidence="2 3">
    <name type="scientific">Natronocella acetinitrilica</name>
    <dbReference type="NCBI Taxonomy" id="414046"/>
    <lineage>
        <taxon>Bacteria</taxon>
        <taxon>Pseudomonadati</taxon>
        <taxon>Pseudomonadota</taxon>
        <taxon>Gammaproteobacteria</taxon>
        <taxon>Chromatiales</taxon>
        <taxon>Ectothiorhodospiraceae</taxon>
        <taxon>Natronocella</taxon>
    </lineage>
</organism>
<accession>A0AAE3G1B0</accession>
<dbReference type="RefSeq" id="WP_253474579.1">
    <property type="nucleotide sequence ID" value="NZ_JALJXV010000002.1"/>
</dbReference>
<dbReference type="PANTHER" id="PTHR43591">
    <property type="entry name" value="METHYLTRANSFERASE"/>
    <property type="match status" value="1"/>
</dbReference>
<keyword evidence="2" id="KW-0830">Ubiquinone</keyword>